<accession>A0A5N6JZQ9</accession>
<feature type="compositionally biased region" description="Acidic residues" evidence="1">
    <location>
        <begin position="162"/>
        <end position="188"/>
    </location>
</feature>
<keyword evidence="3" id="KW-1185">Reference proteome</keyword>
<reference evidence="2 3" key="1">
    <citation type="submission" date="2019-06" db="EMBL/GenBank/DDBJ databases">
        <title>Genome Sequence of the Brown Rot Fungal Pathogen Monilinia laxa.</title>
        <authorList>
            <person name="De Miccolis Angelini R.M."/>
            <person name="Landi L."/>
            <person name="Abate D."/>
            <person name="Pollastro S."/>
            <person name="Romanazzi G."/>
            <person name="Faretra F."/>
        </authorList>
    </citation>
    <scope>NUCLEOTIDE SEQUENCE [LARGE SCALE GENOMIC DNA]</scope>
    <source>
        <strain evidence="2 3">Mlax316</strain>
    </source>
</reference>
<evidence type="ECO:0000313" key="2">
    <source>
        <dbReference type="EMBL" id="KAB8295010.1"/>
    </source>
</evidence>
<dbReference type="Proteomes" id="UP000326757">
    <property type="component" value="Unassembled WGS sequence"/>
</dbReference>
<evidence type="ECO:0000256" key="1">
    <source>
        <dbReference type="SAM" id="MobiDB-lite"/>
    </source>
</evidence>
<feature type="region of interest" description="Disordered" evidence="1">
    <location>
        <begin position="159"/>
        <end position="189"/>
    </location>
</feature>
<name>A0A5N6JZQ9_MONLA</name>
<proteinExistence type="predicted"/>
<sequence>MEDHEILSDRGQEEENENTAPIAPKSPENEEQDSKSPSSNMTFNCVIRPPSTIEANTIQANSAVSVPVTPRAIDPATHLQQARVKASPIIEIAKQIGRFNSKNPMKKCQSKKLTVQKLEMIKHMNVRNHAKAERERRSKMLAEANIVKEELEAAKLRIADIEMGENDEEENDEEEHDEEENDEGEINDDFYIQAIREELDKKLMKEIAEKLGLKVHGNPEHFSKKRKLDDQAELSKAPRKNEPASNPPTPSPTLTTVSAPEKSWIDTAPLLSELNGHLAKCRMRMTADEIMDVRSWIDKGFDAGMRTLLQHRYIDDVEAFWEDKYQEEGLNDNLKSIVKEYDTIEKLHTLRVHFDRILGEEMIFVYKCDRFIEEE</sequence>
<evidence type="ECO:0000313" key="3">
    <source>
        <dbReference type="Proteomes" id="UP000326757"/>
    </source>
</evidence>
<organism evidence="2 3">
    <name type="scientific">Monilinia laxa</name>
    <name type="common">Brown rot fungus</name>
    <name type="synonym">Sclerotinia laxa</name>
    <dbReference type="NCBI Taxonomy" id="61186"/>
    <lineage>
        <taxon>Eukaryota</taxon>
        <taxon>Fungi</taxon>
        <taxon>Dikarya</taxon>
        <taxon>Ascomycota</taxon>
        <taxon>Pezizomycotina</taxon>
        <taxon>Leotiomycetes</taxon>
        <taxon>Helotiales</taxon>
        <taxon>Sclerotiniaceae</taxon>
        <taxon>Monilinia</taxon>
    </lineage>
</organism>
<feature type="compositionally biased region" description="Basic and acidic residues" evidence="1">
    <location>
        <begin position="218"/>
        <end position="230"/>
    </location>
</feature>
<protein>
    <submittedName>
        <fullName evidence="2">Uncharacterized protein</fullName>
    </submittedName>
</protein>
<dbReference type="OrthoDB" id="3547255at2759"/>
<gene>
    <name evidence="2" type="ORF">EYC80_006957</name>
</gene>
<feature type="region of interest" description="Disordered" evidence="1">
    <location>
        <begin position="218"/>
        <end position="260"/>
    </location>
</feature>
<comment type="caution">
    <text evidence="2">The sequence shown here is derived from an EMBL/GenBank/DDBJ whole genome shotgun (WGS) entry which is preliminary data.</text>
</comment>
<feature type="region of interest" description="Disordered" evidence="1">
    <location>
        <begin position="1"/>
        <end position="45"/>
    </location>
</feature>
<dbReference type="EMBL" id="VIGI01000010">
    <property type="protein sequence ID" value="KAB8295010.1"/>
    <property type="molecule type" value="Genomic_DNA"/>
</dbReference>
<dbReference type="AlphaFoldDB" id="A0A5N6JZQ9"/>
<feature type="compositionally biased region" description="Basic and acidic residues" evidence="1">
    <location>
        <begin position="1"/>
        <end position="13"/>
    </location>
</feature>